<dbReference type="Proteomes" id="UP001230051">
    <property type="component" value="Unassembled WGS sequence"/>
</dbReference>
<proteinExistence type="predicted"/>
<evidence type="ECO:0000313" key="2">
    <source>
        <dbReference type="Proteomes" id="UP001230051"/>
    </source>
</evidence>
<protein>
    <submittedName>
        <fullName evidence="1">Doublesex- and mab-3-related transcription factor 2-like</fullName>
    </submittedName>
</protein>
<name>A0AAD8CFH1_ACIOX</name>
<evidence type="ECO:0000313" key="1">
    <source>
        <dbReference type="EMBL" id="KAK1144054.1"/>
    </source>
</evidence>
<dbReference type="AlphaFoldDB" id="A0AAD8CFH1"/>
<feature type="non-terminal residue" evidence="1">
    <location>
        <position position="1"/>
    </location>
</feature>
<keyword evidence="2" id="KW-1185">Reference proteome</keyword>
<dbReference type="EMBL" id="JAGXEW010000200">
    <property type="protein sequence ID" value="KAK1144054.1"/>
    <property type="molecule type" value="Genomic_DNA"/>
</dbReference>
<organism evidence="1 2">
    <name type="scientific">Acipenser oxyrinchus oxyrinchus</name>
    <dbReference type="NCBI Taxonomy" id="40147"/>
    <lineage>
        <taxon>Eukaryota</taxon>
        <taxon>Metazoa</taxon>
        <taxon>Chordata</taxon>
        <taxon>Craniata</taxon>
        <taxon>Vertebrata</taxon>
        <taxon>Euteleostomi</taxon>
        <taxon>Actinopterygii</taxon>
        <taxon>Chondrostei</taxon>
        <taxon>Acipenseriformes</taxon>
        <taxon>Acipenseridae</taxon>
        <taxon>Acipenser</taxon>
    </lineage>
</organism>
<comment type="caution">
    <text evidence="1">The sequence shown here is derived from an EMBL/GenBank/DDBJ whole genome shotgun (WGS) entry which is preliminary data.</text>
</comment>
<reference evidence="1" key="1">
    <citation type="submission" date="2022-02" db="EMBL/GenBank/DDBJ databases">
        <title>Atlantic sturgeon de novo genome assembly.</title>
        <authorList>
            <person name="Stock M."/>
            <person name="Klopp C."/>
            <person name="Guiguen Y."/>
            <person name="Cabau C."/>
            <person name="Parinello H."/>
            <person name="Santidrian Yebra-Pimentel E."/>
            <person name="Kuhl H."/>
            <person name="Dirks R.P."/>
            <person name="Guessner J."/>
            <person name="Wuertz S."/>
            <person name="Du K."/>
            <person name="Schartl M."/>
        </authorList>
    </citation>
    <scope>NUCLEOTIDE SEQUENCE</scope>
    <source>
        <strain evidence="1">STURGEONOMICS-FGT-2020</strain>
        <tissue evidence="1">Whole blood</tissue>
    </source>
</reference>
<sequence length="59" mass="6903">QDKKGLSGKQMTAERRAVYQRHLRPSSMLAKVFWKVTVQYRQTPISEETHLFLPLSVTE</sequence>
<gene>
    <name evidence="1" type="ORF">AOXY_G36560</name>
</gene>
<accession>A0AAD8CFH1</accession>